<evidence type="ECO:0000313" key="6">
    <source>
        <dbReference type="EMBL" id="AWB27812.1"/>
    </source>
</evidence>
<keyword evidence="6" id="KW-0560">Oxidoreductase</keyword>
<dbReference type="PANTHER" id="PTHR36843">
    <property type="entry name" value="HEME-DEPENDENT PEROXIDASE YWFI-RELATED"/>
    <property type="match status" value="1"/>
</dbReference>
<dbReference type="InterPro" id="IPR007138">
    <property type="entry name" value="ABM_dom"/>
</dbReference>
<keyword evidence="1" id="KW-0349">Heme</keyword>
<dbReference type="KEGG" id="harc:HARCEL1_08860"/>
<keyword evidence="6" id="KW-0575">Peroxidase</keyword>
<evidence type="ECO:0000256" key="2">
    <source>
        <dbReference type="ARBA" id="ARBA00022723"/>
    </source>
</evidence>
<feature type="region of interest" description="Disordered" evidence="4">
    <location>
        <begin position="260"/>
        <end position="340"/>
    </location>
</feature>
<evidence type="ECO:0000313" key="7">
    <source>
        <dbReference type="Proteomes" id="UP000244727"/>
    </source>
</evidence>
<dbReference type="RefSeq" id="WP_108382535.1">
    <property type="nucleotide sequence ID" value="NZ_CP028858.1"/>
</dbReference>
<protein>
    <submittedName>
        <fullName evidence="6">Heme-dependent peroxidase</fullName>
    </submittedName>
</protein>
<reference evidence="6 7" key="1">
    <citation type="submission" date="2018-04" db="EMBL/GenBank/DDBJ databases">
        <title>Halococcoides cellulosivorans gen. nov., sp. nov., an extremely halophilic cellulose-utilizing haloarchaeon from hypersaline lakes.</title>
        <authorList>
            <person name="Sorokin D.Y."/>
            <person name="Toshchakov S.V."/>
            <person name="Samarov N.I."/>
            <person name="Korzhenkov A."/>
            <person name="Kublanov I.V."/>
        </authorList>
    </citation>
    <scope>NUCLEOTIDE SEQUENCE [LARGE SCALE GENOMIC DNA]</scope>
    <source>
        <strain evidence="6 7">HArcel1</strain>
    </source>
</reference>
<accession>A0A2R4X1Y5</accession>
<organism evidence="6 7">
    <name type="scientific">Halococcoides cellulosivorans</name>
    <dbReference type="NCBI Taxonomy" id="1679096"/>
    <lineage>
        <taxon>Archaea</taxon>
        <taxon>Methanobacteriati</taxon>
        <taxon>Methanobacteriota</taxon>
        <taxon>Stenosarchaea group</taxon>
        <taxon>Halobacteria</taxon>
        <taxon>Halobacteriales</taxon>
        <taxon>Haloarculaceae</taxon>
        <taxon>Halococcoides</taxon>
    </lineage>
</organism>
<dbReference type="Pfam" id="PF03992">
    <property type="entry name" value="ABM"/>
    <property type="match status" value="1"/>
</dbReference>
<feature type="compositionally biased region" description="Basic and acidic residues" evidence="4">
    <location>
        <begin position="297"/>
        <end position="324"/>
    </location>
</feature>
<dbReference type="PANTHER" id="PTHR36843:SF1">
    <property type="entry name" value="COPROHEME DECARBOXYLASE"/>
    <property type="match status" value="1"/>
</dbReference>
<dbReference type="NCBIfam" id="NF007124">
    <property type="entry name" value="PRK09565.1"/>
    <property type="match status" value="1"/>
</dbReference>
<dbReference type="Gene3D" id="3.30.70.1030">
    <property type="entry name" value="Apc35880, domain 1"/>
    <property type="match status" value="2"/>
</dbReference>
<dbReference type="Gene3D" id="3.30.70.100">
    <property type="match status" value="1"/>
</dbReference>
<dbReference type="GO" id="GO:0004601">
    <property type="term" value="F:peroxidase activity"/>
    <property type="evidence" value="ECO:0007669"/>
    <property type="project" value="UniProtKB-KW"/>
</dbReference>
<dbReference type="NCBIfam" id="NF008913">
    <property type="entry name" value="PRK12276.1"/>
    <property type="match status" value="1"/>
</dbReference>
<dbReference type="Proteomes" id="UP000244727">
    <property type="component" value="Chromosome"/>
</dbReference>
<proteinExistence type="predicted"/>
<sequence length="640" mass="68798">MDSRDPPTTAEGWYALHDFRSIDWDGWADTPDRTRDRLLDEAQAFLTDALDTDAGQSAIYTIVGADADLLIVHLRPTTADIDALDRATQRSTLGRLTDRVDSFVSVTEASGYSDRFEAAIEGTGGEGIQSYVDSRLYPTIPDAEHVVFYPMDKRRDPEQNWYDLPFEERSAHMEQHGEIGRKYAGKVTQMITGAIGFDDHEWGVTLWADDLTDVKDLLYEMRFDPSTSQFAEFGPFFVGRKIEPSDLPAVFAGDRIAAAGDSGAGAGSTGADDAAASGSHGHHESDAGSAGSGPHGHGGEADGHPGGDTDAHGSDAHPDGEAGEHPSNGGDGRPETVDDPFDQIEATDDIEAVLVRFGVDPPADGGYVLALTADADASELNDAVAALRSNFDHYDSHLGTYVRASGGETRVISCWDAERAATTAAGFLLDLDGVTGGVRGPIAGTAASATETADLDDLDVFAGRPRDDEVTALVAFSEADPDALADALTDQPFADRAGHHETTVYREHGGGSAAVVTLWDELDDAGAVADALDRLPGVEDRPDDGYTTLGLFYRVQPDHREEFVATFETVGETLAEMDGHRESRLMIDVGDDTNTFIDSRWTDRESALEFFRSEAFRETVAWGREVLADQPRHVVLADPE</sequence>
<keyword evidence="7" id="KW-1185">Reference proteome</keyword>
<dbReference type="AlphaFoldDB" id="A0A2R4X1Y5"/>
<dbReference type="EMBL" id="CP028858">
    <property type="protein sequence ID" value="AWB27812.1"/>
    <property type="molecule type" value="Genomic_DNA"/>
</dbReference>
<gene>
    <name evidence="6" type="ORF">HARCEL1_08860</name>
</gene>
<dbReference type="GO" id="GO:0046872">
    <property type="term" value="F:metal ion binding"/>
    <property type="evidence" value="ECO:0007669"/>
    <property type="project" value="UniProtKB-KW"/>
</dbReference>
<evidence type="ECO:0000256" key="4">
    <source>
        <dbReference type="SAM" id="MobiDB-lite"/>
    </source>
</evidence>
<dbReference type="InterPro" id="IPR010644">
    <property type="entry name" value="ChdC/CLD"/>
</dbReference>
<feature type="compositionally biased region" description="Low complexity" evidence="4">
    <location>
        <begin position="269"/>
        <end position="279"/>
    </location>
</feature>
<evidence type="ECO:0000256" key="1">
    <source>
        <dbReference type="ARBA" id="ARBA00022617"/>
    </source>
</evidence>
<dbReference type="GeneID" id="36512613"/>
<evidence type="ECO:0000259" key="5">
    <source>
        <dbReference type="PROSITE" id="PS51725"/>
    </source>
</evidence>
<dbReference type="GO" id="GO:0020037">
    <property type="term" value="F:heme binding"/>
    <property type="evidence" value="ECO:0007669"/>
    <property type="project" value="InterPro"/>
</dbReference>
<keyword evidence="2" id="KW-0479">Metal-binding</keyword>
<name>A0A2R4X1Y5_9EURY</name>
<dbReference type="SUPFAM" id="SSF54909">
    <property type="entry name" value="Dimeric alpha+beta barrel"/>
    <property type="match status" value="2"/>
</dbReference>
<feature type="domain" description="ABM" evidence="5">
    <location>
        <begin position="547"/>
        <end position="635"/>
    </location>
</feature>
<evidence type="ECO:0000256" key="3">
    <source>
        <dbReference type="ARBA" id="ARBA00023004"/>
    </source>
</evidence>
<dbReference type="PROSITE" id="PS51725">
    <property type="entry name" value="ABM"/>
    <property type="match status" value="1"/>
</dbReference>
<keyword evidence="3" id="KW-0408">Iron</keyword>
<dbReference type="Pfam" id="PF06778">
    <property type="entry name" value="Chlor_dismutase"/>
    <property type="match status" value="1"/>
</dbReference>
<dbReference type="InterPro" id="IPR011008">
    <property type="entry name" value="Dimeric_a/b-barrel"/>
</dbReference>